<reference evidence="1 2" key="1">
    <citation type="journal article" date="2018" name="Front. Plant Sci.">
        <title>Red Clover (Trifolium pratense) and Zigzag Clover (T. medium) - A Picture of Genomic Similarities and Differences.</title>
        <authorList>
            <person name="Dluhosova J."/>
            <person name="Istvanek J."/>
            <person name="Nedelnik J."/>
            <person name="Repkova J."/>
        </authorList>
    </citation>
    <scope>NUCLEOTIDE SEQUENCE [LARGE SCALE GENOMIC DNA]</scope>
    <source>
        <strain evidence="2">cv. 10/8</strain>
        <tissue evidence="1">Leaf</tissue>
    </source>
</reference>
<dbReference type="Proteomes" id="UP000265520">
    <property type="component" value="Unassembled WGS sequence"/>
</dbReference>
<dbReference type="AlphaFoldDB" id="A0A392VJL8"/>
<comment type="caution">
    <text evidence="1">The sequence shown here is derived from an EMBL/GenBank/DDBJ whole genome shotgun (WGS) entry which is preliminary data.</text>
</comment>
<accession>A0A392VJL8</accession>
<evidence type="ECO:0000313" key="2">
    <source>
        <dbReference type="Proteomes" id="UP000265520"/>
    </source>
</evidence>
<evidence type="ECO:0000313" key="1">
    <source>
        <dbReference type="EMBL" id="MCI87622.1"/>
    </source>
</evidence>
<dbReference type="EMBL" id="LXQA011170788">
    <property type="protein sequence ID" value="MCI87622.1"/>
    <property type="molecule type" value="Genomic_DNA"/>
</dbReference>
<keyword evidence="2" id="KW-1185">Reference proteome</keyword>
<proteinExistence type="predicted"/>
<sequence length="30" mass="3509">MLLPDAFIPYLADFDLWVFGEFLSLCAMRN</sequence>
<feature type="non-terminal residue" evidence="1">
    <location>
        <position position="30"/>
    </location>
</feature>
<organism evidence="1 2">
    <name type="scientific">Trifolium medium</name>
    <dbReference type="NCBI Taxonomy" id="97028"/>
    <lineage>
        <taxon>Eukaryota</taxon>
        <taxon>Viridiplantae</taxon>
        <taxon>Streptophyta</taxon>
        <taxon>Embryophyta</taxon>
        <taxon>Tracheophyta</taxon>
        <taxon>Spermatophyta</taxon>
        <taxon>Magnoliopsida</taxon>
        <taxon>eudicotyledons</taxon>
        <taxon>Gunneridae</taxon>
        <taxon>Pentapetalae</taxon>
        <taxon>rosids</taxon>
        <taxon>fabids</taxon>
        <taxon>Fabales</taxon>
        <taxon>Fabaceae</taxon>
        <taxon>Papilionoideae</taxon>
        <taxon>50 kb inversion clade</taxon>
        <taxon>NPAAA clade</taxon>
        <taxon>Hologalegina</taxon>
        <taxon>IRL clade</taxon>
        <taxon>Trifolieae</taxon>
        <taxon>Trifolium</taxon>
    </lineage>
</organism>
<protein>
    <submittedName>
        <fullName evidence="1">Uncharacterized protein</fullName>
    </submittedName>
</protein>
<name>A0A392VJL8_9FABA</name>